<evidence type="ECO:0000259" key="3">
    <source>
        <dbReference type="PROSITE" id="PS01031"/>
    </source>
</evidence>
<feature type="domain" description="SHSP" evidence="3">
    <location>
        <begin position="20"/>
        <end position="128"/>
    </location>
</feature>
<dbReference type="PANTHER" id="PTHR11527">
    <property type="entry name" value="HEAT-SHOCK PROTEIN 20 FAMILY MEMBER"/>
    <property type="match status" value="1"/>
</dbReference>
<evidence type="ECO:0000256" key="2">
    <source>
        <dbReference type="RuleBase" id="RU003616"/>
    </source>
</evidence>
<keyword evidence="5" id="KW-1185">Reference proteome</keyword>
<accession>A0ABW4BII2</accession>
<dbReference type="InterPro" id="IPR008978">
    <property type="entry name" value="HSP20-like_chaperone"/>
</dbReference>
<evidence type="ECO:0000313" key="5">
    <source>
        <dbReference type="Proteomes" id="UP001597199"/>
    </source>
</evidence>
<dbReference type="InterPro" id="IPR002068">
    <property type="entry name" value="A-crystallin/Hsp20_dom"/>
</dbReference>
<dbReference type="RefSeq" id="WP_204118479.1">
    <property type="nucleotide sequence ID" value="NZ_BOLV01000005.1"/>
</dbReference>
<comment type="caution">
    <text evidence="4">The sequence shown here is derived from an EMBL/GenBank/DDBJ whole genome shotgun (WGS) entry which is preliminary data.</text>
</comment>
<reference evidence="5" key="1">
    <citation type="journal article" date="2019" name="Int. J. Syst. Evol. Microbiol.">
        <title>The Global Catalogue of Microorganisms (GCM) 10K type strain sequencing project: providing services to taxonomists for standard genome sequencing and annotation.</title>
        <authorList>
            <consortium name="The Broad Institute Genomics Platform"/>
            <consortium name="The Broad Institute Genome Sequencing Center for Infectious Disease"/>
            <person name="Wu L."/>
            <person name="Ma J."/>
        </authorList>
    </citation>
    <scope>NUCLEOTIDE SEQUENCE [LARGE SCALE GENOMIC DNA]</scope>
    <source>
        <strain evidence="5">CCM 9110</strain>
    </source>
</reference>
<organism evidence="4 5">
    <name type="scientific">Lacticaseibacillus suilingensis</name>
    <dbReference type="NCBI Taxonomy" id="2799577"/>
    <lineage>
        <taxon>Bacteria</taxon>
        <taxon>Bacillati</taxon>
        <taxon>Bacillota</taxon>
        <taxon>Bacilli</taxon>
        <taxon>Lactobacillales</taxon>
        <taxon>Lactobacillaceae</taxon>
        <taxon>Lacticaseibacillus</taxon>
    </lineage>
</organism>
<sequence>MANELMRDRWLADPFSDWLDAGPTNDLPTDIEETADAYIARLNVPGVTKDQIDLNYQNQQLTVAVQKSAEAGNHNYLIQERPQAAAKRAFRLPNVAANAITADLTAGVLTITLPKLTQAAADHQIPIA</sequence>
<dbReference type="EMBL" id="JBHTOA010000025">
    <property type="protein sequence ID" value="MFD1398917.1"/>
    <property type="molecule type" value="Genomic_DNA"/>
</dbReference>
<evidence type="ECO:0000256" key="1">
    <source>
        <dbReference type="PROSITE-ProRule" id="PRU00285"/>
    </source>
</evidence>
<proteinExistence type="inferred from homology"/>
<dbReference type="PROSITE" id="PS01031">
    <property type="entry name" value="SHSP"/>
    <property type="match status" value="1"/>
</dbReference>
<name>A0ABW4BII2_9LACO</name>
<dbReference type="Gene3D" id="2.60.40.790">
    <property type="match status" value="1"/>
</dbReference>
<dbReference type="Proteomes" id="UP001597199">
    <property type="component" value="Unassembled WGS sequence"/>
</dbReference>
<dbReference type="Pfam" id="PF00011">
    <property type="entry name" value="HSP20"/>
    <property type="match status" value="1"/>
</dbReference>
<dbReference type="InterPro" id="IPR031107">
    <property type="entry name" value="Small_HSP"/>
</dbReference>
<protein>
    <submittedName>
        <fullName evidence="4">Hsp20/alpha crystallin family protein</fullName>
    </submittedName>
</protein>
<evidence type="ECO:0000313" key="4">
    <source>
        <dbReference type="EMBL" id="MFD1398917.1"/>
    </source>
</evidence>
<dbReference type="SUPFAM" id="SSF49764">
    <property type="entry name" value="HSP20-like chaperones"/>
    <property type="match status" value="1"/>
</dbReference>
<gene>
    <name evidence="4" type="ORF">ACFQ41_06310</name>
</gene>
<comment type="similarity">
    <text evidence="1 2">Belongs to the small heat shock protein (HSP20) family.</text>
</comment>